<evidence type="ECO:0008006" key="5">
    <source>
        <dbReference type="Google" id="ProtNLM"/>
    </source>
</evidence>
<proteinExistence type="predicted"/>
<keyword evidence="2" id="KW-0732">Signal</keyword>
<dbReference type="InterPro" id="IPR052022">
    <property type="entry name" value="26kDa_periplasmic_antigen"/>
</dbReference>
<keyword evidence="1" id="KW-0175">Coiled coil</keyword>
<evidence type="ECO:0000256" key="1">
    <source>
        <dbReference type="SAM" id="Coils"/>
    </source>
</evidence>
<organism evidence="3 4">
    <name type="scientific">Orbus sasakiae</name>
    <dbReference type="NCBI Taxonomy" id="1078475"/>
    <lineage>
        <taxon>Bacteria</taxon>
        <taxon>Pseudomonadati</taxon>
        <taxon>Pseudomonadota</taxon>
        <taxon>Gammaproteobacteria</taxon>
        <taxon>Orbales</taxon>
        <taxon>Orbaceae</taxon>
        <taxon>Orbus</taxon>
    </lineage>
</organism>
<accession>A0ABP9N3N2</accession>
<feature type="coiled-coil region" evidence="1">
    <location>
        <begin position="174"/>
        <end position="202"/>
    </location>
</feature>
<feature type="signal peptide" evidence="2">
    <location>
        <begin position="1"/>
        <end position="23"/>
    </location>
</feature>
<dbReference type="Gene3D" id="3.30.110.170">
    <property type="entry name" value="Protein of unknown function (DUF541), domain 1"/>
    <property type="match status" value="1"/>
</dbReference>
<dbReference type="Pfam" id="PF04402">
    <property type="entry name" value="SIMPL"/>
    <property type="match status" value="2"/>
</dbReference>
<dbReference type="Proteomes" id="UP001500171">
    <property type="component" value="Unassembled WGS sequence"/>
</dbReference>
<dbReference type="InterPro" id="IPR007497">
    <property type="entry name" value="SIMPL/DUF541"/>
</dbReference>
<sequence>MKKTILFALLLNLGVATMSNANAPENGLISTQPQIDYEQLKYGNDRFAIGEINVSVTETITLKPDTATFSITYITEGDTPNDASNRNANNIKKLNDYLMELGINQDNLTTIGYQNYENEKEQPIDNAAKRFSSTFTIHLNIDNEHFFDVVKVLDEHQISDIKLDDSHQFYVFNIQEINESANQAKQRNQQKYQQIVKQLKQLGINEISVAGYDNQMVSAENELVKKYYVQNTQLIKVNNFEQLGKIITKAQELKMMVNNDFNYSVSEKEKNRILEQYEQTMYDKLAAKATRLLGQHYQLGVPTSLVSNQDNHFYSVQPRDYGYSRTMVNAGQSQMFEAQAVDIQSPSEFTITLTMSGIFEIVMNIYQ</sequence>
<protein>
    <recommendedName>
        <fullName evidence="5">SIMPL domain-containing protein</fullName>
    </recommendedName>
</protein>
<comment type="caution">
    <text evidence="3">The sequence shown here is derived from an EMBL/GenBank/DDBJ whole genome shotgun (WGS) entry which is preliminary data.</text>
</comment>
<dbReference type="EMBL" id="BAABHY010000001">
    <property type="protein sequence ID" value="GAA5107017.1"/>
    <property type="molecule type" value="Genomic_DNA"/>
</dbReference>
<evidence type="ECO:0000313" key="4">
    <source>
        <dbReference type="Proteomes" id="UP001500171"/>
    </source>
</evidence>
<name>A0ABP9N3N2_9GAMM</name>
<evidence type="ECO:0000313" key="3">
    <source>
        <dbReference type="EMBL" id="GAA5107017.1"/>
    </source>
</evidence>
<feature type="chain" id="PRO_5046731260" description="SIMPL domain-containing protein" evidence="2">
    <location>
        <begin position="24"/>
        <end position="367"/>
    </location>
</feature>
<dbReference type="RefSeq" id="WP_345488983.1">
    <property type="nucleotide sequence ID" value="NZ_BAABHY010000001.1"/>
</dbReference>
<gene>
    <name evidence="3" type="ORF">GCM10023211_07620</name>
</gene>
<keyword evidence="4" id="KW-1185">Reference proteome</keyword>
<evidence type="ECO:0000256" key="2">
    <source>
        <dbReference type="SAM" id="SignalP"/>
    </source>
</evidence>
<dbReference type="PANTHER" id="PTHR34387">
    <property type="entry name" value="SLR1258 PROTEIN"/>
    <property type="match status" value="1"/>
</dbReference>
<reference evidence="4" key="1">
    <citation type="journal article" date="2019" name="Int. J. Syst. Evol. Microbiol.">
        <title>The Global Catalogue of Microorganisms (GCM) 10K type strain sequencing project: providing services to taxonomists for standard genome sequencing and annotation.</title>
        <authorList>
            <consortium name="The Broad Institute Genomics Platform"/>
            <consortium name="The Broad Institute Genome Sequencing Center for Infectious Disease"/>
            <person name="Wu L."/>
            <person name="Ma J."/>
        </authorList>
    </citation>
    <scope>NUCLEOTIDE SEQUENCE [LARGE SCALE GENOMIC DNA]</scope>
    <source>
        <strain evidence="4">JCM 18050</strain>
    </source>
</reference>
<dbReference type="Gene3D" id="3.30.70.2970">
    <property type="entry name" value="Protein of unknown function (DUF541), domain 2"/>
    <property type="match status" value="2"/>
</dbReference>
<dbReference type="PANTHER" id="PTHR34387:SF2">
    <property type="entry name" value="SLR1258 PROTEIN"/>
    <property type="match status" value="1"/>
</dbReference>